<protein>
    <submittedName>
        <fullName evidence="6">Tyrosine phosphatase</fullName>
    </submittedName>
</protein>
<dbReference type="PROSITE" id="PS50054">
    <property type="entry name" value="TYR_PHOSPHATASE_DUAL"/>
    <property type="match status" value="1"/>
</dbReference>
<evidence type="ECO:0000313" key="6">
    <source>
        <dbReference type="EMBL" id="AES99788.1"/>
    </source>
</evidence>
<dbReference type="AlphaFoldDB" id="G7K7F8"/>
<dbReference type="InterPro" id="IPR000387">
    <property type="entry name" value="Tyr_Pase_dom"/>
</dbReference>
<dbReference type="SUPFAM" id="SSF52799">
    <property type="entry name" value="(Phosphotyrosine protein) phosphatases II"/>
    <property type="match status" value="1"/>
</dbReference>
<dbReference type="Gramene" id="rna32796">
    <property type="protein sequence ID" value="RHN57274.1"/>
    <property type="gene ID" value="gene32796"/>
</dbReference>
<dbReference type="GO" id="GO:0005634">
    <property type="term" value="C:nucleus"/>
    <property type="evidence" value="ECO:0000318"/>
    <property type="project" value="GO_Central"/>
</dbReference>
<name>G7K7F8_MEDTR</name>
<dbReference type="EMBL" id="PSQE01000005">
    <property type="protein sequence ID" value="RHN57274.1"/>
    <property type="molecule type" value="Genomic_DNA"/>
</dbReference>
<dbReference type="InterPro" id="IPR020422">
    <property type="entry name" value="TYR_PHOSPHATASE_DUAL_dom"/>
</dbReference>
<dbReference type="SMART" id="SM00195">
    <property type="entry name" value="DSPc"/>
    <property type="match status" value="1"/>
</dbReference>
<dbReference type="EnsemblPlants" id="AES99788">
    <property type="protein sequence ID" value="AES99788"/>
    <property type="gene ID" value="MTR_5g084720"/>
</dbReference>
<feature type="domain" description="Tyrosine specific protein phosphatases" evidence="5">
    <location>
        <begin position="105"/>
        <end position="171"/>
    </location>
</feature>
<dbReference type="OrthoDB" id="165342at2759"/>
<keyword evidence="1 7" id="KW-0378">Hydrolase</keyword>
<dbReference type="GO" id="GO:0033549">
    <property type="term" value="F:MAP kinase phosphatase activity"/>
    <property type="evidence" value="ECO:0000318"/>
    <property type="project" value="GO_Central"/>
</dbReference>
<dbReference type="FunFam" id="3.90.190.10:FF:000079">
    <property type="entry name" value="Protein-tyrosine-phosphatase IBR5"/>
    <property type="match status" value="1"/>
</dbReference>
<evidence type="ECO:0000256" key="1">
    <source>
        <dbReference type="ARBA" id="ARBA00022801"/>
    </source>
</evidence>
<dbReference type="PaxDb" id="3880-AES99788"/>
<dbReference type="CDD" id="cd18534">
    <property type="entry name" value="DSP_plant_IBR5-like"/>
    <property type="match status" value="1"/>
</dbReference>
<dbReference type="InterPro" id="IPR016130">
    <property type="entry name" value="Tyr_Pase_AS"/>
</dbReference>
<dbReference type="Pfam" id="PF00782">
    <property type="entry name" value="DSPc"/>
    <property type="match status" value="1"/>
</dbReference>
<dbReference type="EMBL" id="CM001221">
    <property type="protein sequence ID" value="AES99788.1"/>
    <property type="molecule type" value="Genomic_DNA"/>
</dbReference>
<dbReference type="STRING" id="3880.G7K7F8"/>
<feature type="region of interest" description="Disordered" evidence="3">
    <location>
        <begin position="245"/>
        <end position="270"/>
    </location>
</feature>
<accession>G7K7F8</accession>
<dbReference type="InterPro" id="IPR029021">
    <property type="entry name" value="Prot-tyrosine_phosphatase-like"/>
</dbReference>
<dbReference type="PROSITE" id="PS00383">
    <property type="entry name" value="TYR_PHOSPHATASE_1"/>
    <property type="match status" value="1"/>
</dbReference>
<dbReference type="PROSITE" id="PS50056">
    <property type="entry name" value="TYR_PHOSPHATASE_2"/>
    <property type="match status" value="1"/>
</dbReference>
<evidence type="ECO:0000313" key="9">
    <source>
        <dbReference type="Proteomes" id="UP000002051"/>
    </source>
</evidence>
<dbReference type="GO" id="GO:0009734">
    <property type="term" value="P:auxin-activated signaling pathway"/>
    <property type="evidence" value="ECO:0007669"/>
    <property type="project" value="InterPro"/>
</dbReference>
<evidence type="ECO:0000256" key="3">
    <source>
        <dbReference type="SAM" id="MobiDB-lite"/>
    </source>
</evidence>
<reference evidence="7" key="4">
    <citation type="journal article" date="2018" name="Nat. Plants">
        <title>Whole-genome landscape of Medicago truncatula symbiotic genes.</title>
        <authorList>
            <person name="Pecrix Y."/>
            <person name="Gamas P."/>
            <person name="Carrere S."/>
        </authorList>
    </citation>
    <scope>NUCLEOTIDE SEQUENCE</scope>
    <source>
        <tissue evidence="7">Leaves</tissue>
    </source>
</reference>
<dbReference type="InterPro" id="IPR000340">
    <property type="entry name" value="Dual-sp_phosphatase_cat-dom"/>
</dbReference>
<feature type="compositionally biased region" description="Low complexity" evidence="3">
    <location>
        <begin position="250"/>
        <end position="261"/>
    </location>
</feature>
<dbReference type="Proteomes" id="UP000265566">
    <property type="component" value="Chromosome 5"/>
</dbReference>
<proteinExistence type="predicted"/>
<dbReference type="InterPro" id="IPR044212">
    <property type="entry name" value="IBR5-like"/>
</dbReference>
<sequence length="270" mass="29834">MRKRERENPCGVCGHYHKVEEGEVCGICGHSVPIGSEKTSLQVSAFPSVILPEFLYLGSYDNASRSELLKTQGISRILNTVPSCQNLYKNSFTYHCLPDDKSFQFEEANQFLEQCERDKERVLVHCMSGKSRSPAVVIGYLMKSRGWRLTQSYQWVKERRPAVELSEGAHQQLQEYEKKLFGSVGSSLQLPVVFSPAAGPHLSFGFPKTNDIAPLPAFGCTTTPSIFSRAPSDIAPTNFTFGAGQNVTGNSPFNTNPSNPNVTDIQMDGS</sequence>
<keyword evidence="2" id="KW-0904">Protein phosphatase</keyword>
<evidence type="ECO:0000256" key="2">
    <source>
        <dbReference type="ARBA" id="ARBA00022912"/>
    </source>
</evidence>
<reference evidence="6 9" key="2">
    <citation type="journal article" date="2014" name="BMC Genomics">
        <title>An improved genome release (version Mt4.0) for the model legume Medicago truncatula.</title>
        <authorList>
            <person name="Tang H."/>
            <person name="Krishnakumar V."/>
            <person name="Bidwell S."/>
            <person name="Rosen B."/>
            <person name="Chan A."/>
            <person name="Zhou S."/>
            <person name="Gentzbittel L."/>
            <person name="Childs K.L."/>
            <person name="Yandell M."/>
            <person name="Gundlach H."/>
            <person name="Mayer K.F."/>
            <person name="Schwartz D.C."/>
            <person name="Town C.D."/>
        </authorList>
    </citation>
    <scope>GENOME REANNOTATION</scope>
    <source>
        <strain evidence="8 9">cv. Jemalong A17</strain>
    </source>
</reference>
<keyword evidence="9" id="KW-1185">Reference proteome</keyword>
<dbReference type="HOGENOM" id="CLU_053611_0_0_1"/>
<evidence type="ECO:0000313" key="7">
    <source>
        <dbReference type="EMBL" id="RHN57274.1"/>
    </source>
</evidence>
<reference evidence="6 9" key="1">
    <citation type="journal article" date="2011" name="Nature">
        <title>The Medicago genome provides insight into the evolution of rhizobial symbioses.</title>
        <authorList>
            <person name="Young N.D."/>
            <person name="Debelle F."/>
            <person name="Oldroyd G.E."/>
            <person name="Geurts R."/>
            <person name="Cannon S.B."/>
            <person name="Udvardi M.K."/>
            <person name="Benedito V.A."/>
            <person name="Mayer K.F."/>
            <person name="Gouzy J."/>
            <person name="Schoof H."/>
            <person name="Van de Peer Y."/>
            <person name="Proost S."/>
            <person name="Cook D.R."/>
            <person name="Meyers B.C."/>
            <person name="Spannagl M."/>
            <person name="Cheung F."/>
            <person name="De Mita S."/>
            <person name="Krishnakumar V."/>
            <person name="Gundlach H."/>
            <person name="Zhou S."/>
            <person name="Mudge J."/>
            <person name="Bharti A.K."/>
            <person name="Murray J.D."/>
            <person name="Naoumkina M.A."/>
            <person name="Rosen B."/>
            <person name="Silverstein K.A."/>
            <person name="Tang H."/>
            <person name="Rombauts S."/>
            <person name="Zhao P.X."/>
            <person name="Zhou P."/>
            <person name="Barbe V."/>
            <person name="Bardou P."/>
            <person name="Bechner M."/>
            <person name="Bellec A."/>
            <person name="Berger A."/>
            <person name="Berges H."/>
            <person name="Bidwell S."/>
            <person name="Bisseling T."/>
            <person name="Choisne N."/>
            <person name="Couloux A."/>
            <person name="Denny R."/>
            <person name="Deshpande S."/>
            <person name="Dai X."/>
            <person name="Doyle J.J."/>
            <person name="Dudez A.M."/>
            <person name="Farmer A.D."/>
            <person name="Fouteau S."/>
            <person name="Franken C."/>
            <person name="Gibelin C."/>
            <person name="Gish J."/>
            <person name="Goldstein S."/>
            <person name="Gonzalez A.J."/>
            <person name="Green P.J."/>
            <person name="Hallab A."/>
            <person name="Hartog M."/>
            <person name="Hua A."/>
            <person name="Humphray S.J."/>
            <person name="Jeong D.H."/>
            <person name="Jing Y."/>
            <person name="Jocker A."/>
            <person name="Kenton S.M."/>
            <person name="Kim D.J."/>
            <person name="Klee K."/>
            <person name="Lai H."/>
            <person name="Lang C."/>
            <person name="Lin S."/>
            <person name="Macmil S.L."/>
            <person name="Magdelenat G."/>
            <person name="Matthews L."/>
            <person name="McCorrison J."/>
            <person name="Monaghan E.L."/>
            <person name="Mun J.H."/>
            <person name="Najar F.Z."/>
            <person name="Nicholson C."/>
            <person name="Noirot C."/>
            <person name="O'Bleness M."/>
            <person name="Paule C.R."/>
            <person name="Poulain J."/>
            <person name="Prion F."/>
            <person name="Qin B."/>
            <person name="Qu C."/>
            <person name="Retzel E.F."/>
            <person name="Riddle C."/>
            <person name="Sallet E."/>
            <person name="Samain S."/>
            <person name="Samson N."/>
            <person name="Sanders I."/>
            <person name="Saurat O."/>
            <person name="Scarpelli C."/>
            <person name="Schiex T."/>
            <person name="Segurens B."/>
            <person name="Severin A.J."/>
            <person name="Sherrier D.J."/>
            <person name="Shi R."/>
            <person name="Sims S."/>
            <person name="Singer S.R."/>
            <person name="Sinharoy S."/>
            <person name="Sterck L."/>
            <person name="Viollet A."/>
            <person name="Wang B.B."/>
            <person name="Wang K."/>
            <person name="Wang M."/>
            <person name="Wang X."/>
            <person name="Warfsmann J."/>
            <person name="Weissenbach J."/>
            <person name="White D.D."/>
            <person name="White J.D."/>
            <person name="Wiley G.B."/>
            <person name="Wincker P."/>
            <person name="Xing Y."/>
            <person name="Yang L."/>
            <person name="Yao Z."/>
            <person name="Ying F."/>
            <person name="Zhai J."/>
            <person name="Zhou L."/>
            <person name="Zuber A."/>
            <person name="Denarie J."/>
            <person name="Dixon R.A."/>
            <person name="May G.D."/>
            <person name="Schwartz D.C."/>
            <person name="Rogers J."/>
            <person name="Quetier F."/>
            <person name="Town C.D."/>
            <person name="Roe B.A."/>
        </authorList>
    </citation>
    <scope>NUCLEOTIDE SEQUENCE [LARGE SCALE GENOMIC DNA]</scope>
    <source>
        <strain evidence="6">A17</strain>
        <strain evidence="8 9">cv. Jemalong A17</strain>
    </source>
</reference>
<dbReference type="eggNOG" id="KOG1716">
    <property type="taxonomic scope" value="Eukaryota"/>
</dbReference>
<organism evidence="6 9">
    <name type="scientific">Medicago truncatula</name>
    <name type="common">Barrel medic</name>
    <name type="synonym">Medicago tribuloides</name>
    <dbReference type="NCBI Taxonomy" id="3880"/>
    <lineage>
        <taxon>Eukaryota</taxon>
        <taxon>Viridiplantae</taxon>
        <taxon>Streptophyta</taxon>
        <taxon>Embryophyta</taxon>
        <taxon>Tracheophyta</taxon>
        <taxon>Spermatophyta</taxon>
        <taxon>Magnoliopsida</taxon>
        <taxon>eudicotyledons</taxon>
        <taxon>Gunneridae</taxon>
        <taxon>Pentapetalae</taxon>
        <taxon>rosids</taxon>
        <taxon>fabids</taxon>
        <taxon>Fabales</taxon>
        <taxon>Fabaceae</taxon>
        <taxon>Papilionoideae</taxon>
        <taxon>50 kb inversion clade</taxon>
        <taxon>NPAAA clade</taxon>
        <taxon>Hologalegina</taxon>
        <taxon>IRL clade</taxon>
        <taxon>Trifolieae</taxon>
        <taxon>Medicago</taxon>
    </lineage>
</organism>
<feature type="domain" description="Tyrosine-protein phosphatase" evidence="4">
    <location>
        <begin position="46"/>
        <end position="182"/>
    </location>
</feature>
<dbReference type="PANTHER" id="PTHR47244">
    <property type="entry name" value="PROTEIN-TYROSINE-PHOSPHATASE IBR5"/>
    <property type="match status" value="1"/>
</dbReference>
<dbReference type="PANTHER" id="PTHR47244:SF1">
    <property type="entry name" value="PROTEIN-TYROSINE-PHOSPHATASE IBR5"/>
    <property type="match status" value="1"/>
</dbReference>
<dbReference type="KEGG" id="mtr:11420754"/>
<dbReference type="Proteomes" id="UP000002051">
    <property type="component" value="Chromosome 5"/>
</dbReference>
<dbReference type="OMA" id="HCLEDEQ"/>
<gene>
    <name evidence="8" type="primary">11420754</name>
    <name evidence="6" type="ordered locus">MTR_5g084720</name>
    <name evidence="7" type="ORF">MtrunA17_Chr5g0438601</name>
</gene>
<evidence type="ECO:0000259" key="5">
    <source>
        <dbReference type="PROSITE" id="PS50056"/>
    </source>
</evidence>
<evidence type="ECO:0000259" key="4">
    <source>
        <dbReference type="PROSITE" id="PS50054"/>
    </source>
</evidence>
<reference evidence="8" key="3">
    <citation type="submission" date="2015-04" db="UniProtKB">
        <authorList>
            <consortium name="EnsemblPlants"/>
        </authorList>
    </citation>
    <scope>IDENTIFICATION</scope>
    <source>
        <strain evidence="8">cv. Jemalong A17</strain>
    </source>
</reference>
<dbReference type="Gene3D" id="3.90.190.10">
    <property type="entry name" value="Protein tyrosine phosphatase superfamily"/>
    <property type="match status" value="1"/>
</dbReference>
<evidence type="ECO:0000313" key="8">
    <source>
        <dbReference type="EnsemblPlants" id="AES99788"/>
    </source>
</evidence>
<dbReference type="GO" id="GO:0009738">
    <property type="term" value="P:abscisic acid-activated signaling pathway"/>
    <property type="evidence" value="ECO:0007669"/>
    <property type="project" value="InterPro"/>
</dbReference>